<dbReference type="OrthoDB" id="6625590at2"/>
<proteinExistence type="predicted"/>
<accession>A0A365TKP3</accession>
<reference evidence="3" key="1">
    <citation type="submission" date="2018-06" db="EMBL/GenBank/DDBJ databases">
        <title>Whole genome sequencing of four bacterial strains from South Shetland trench revealing bio-synthetic gene clusters.</title>
        <authorList>
            <person name="Abdel-Mageed W.M."/>
            <person name="Lehri B."/>
            <person name="Jarmusch S."/>
            <person name="Miranda K."/>
            <person name="Goodfellow M."/>
            <person name="Jaspars M."/>
            <person name="Karlyshev A.V."/>
        </authorList>
    </citation>
    <scope>NUCLEOTIDE SEQUENCE [LARGE SCALE GENOMIC DNA]</scope>
    <source>
        <strain evidence="3">SST4</strain>
    </source>
</reference>
<evidence type="ECO:0000256" key="1">
    <source>
        <dbReference type="SAM" id="SignalP"/>
    </source>
</evidence>
<dbReference type="AlphaFoldDB" id="A0A365TKP3"/>
<evidence type="ECO:0008006" key="4">
    <source>
        <dbReference type="Google" id="ProtNLM"/>
    </source>
</evidence>
<comment type="caution">
    <text evidence="2">The sequence shown here is derived from an EMBL/GenBank/DDBJ whole genome shotgun (WGS) entry which is preliminary data.</text>
</comment>
<feature type="signal peptide" evidence="1">
    <location>
        <begin position="1"/>
        <end position="28"/>
    </location>
</feature>
<dbReference type="EMBL" id="QNTU01000011">
    <property type="protein sequence ID" value="RBI66169.1"/>
    <property type="molecule type" value="Genomic_DNA"/>
</dbReference>
<gene>
    <name evidence="2" type="ORF">DQ400_15635</name>
</gene>
<protein>
    <recommendedName>
        <fullName evidence="4">Conjugal transfer protein TraW</fullName>
    </recommendedName>
</protein>
<keyword evidence="1" id="KW-0732">Signal</keyword>
<dbReference type="Proteomes" id="UP000252204">
    <property type="component" value="Unassembled WGS sequence"/>
</dbReference>
<sequence length="233" mass="25717">METVVQYSKIAALSVALLGAALSTTALASDQDLGVLGPTWEIVEPDMRLAIVAEAHGVDWDSVNEHLAGQAQNHTRDIPDWFVPIAEHTETHFVDPSYTLGEDIEALKRQPDGTYQWGVIYEAGTKVNPLKHIQPENWLLVVDLRADDQRELAMTLKARHPANLTVIVTAGDPGSLASDLGQAVYFAEEWHFDRLGITHTPSLAGVRDSHPDVIEVTHFAYPYDVTTLEEHLP</sequence>
<evidence type="ECO:0000313" key="2">
    <source>
        <dbReference type="EMBL" id="RBI66169.1"/>
    </source>
</evidence>
<organism evidence="2 3">
    <name type="scientific">Vreelandella sulfidaeris</name>
    <dbReference type="NCBI Taxonomy" id="115553"/>
    <lineage>
        <taxon>Bacteria</taxon>
        <taxon>Pseudomonadati</taxon>
        <taxon>Pseudomonadota</taxon>
        <taxon>Gammaproteobacteria</taxon>
        <taxon>Oceanospirillales</taxon>
        <taxon>Halomonadaceae</taxon>
        <taxon>Vreelandella</taxon>
    </lineage>
</organism>
<feature type="chain" id="PRO_5016646946" description="Conjugal transfer protein TraW" evidence="1">
    <location>
        <begin position="29"/>
        <end position="233"/>
    </location>
</feature>
<keyword evidence="3" id="KW-1185">Reference proteome</keyword>
<evidence type="ECO:0000313" key="3">
    <source>
        <dbReference type="Proteomes" id="UP000252204"/>
    </source>
</evidence>
<dbReference type="RefSeq" id="WP_035561858.1">
    <property type="nucleotide sequence ID" value="NZ_JBHMAB010000006.1"/>
</dbReference>
<name>A0A365TKP3_9GAMM</name>